<dbReference type="KEGG" id="ome:OLMES_4675"/>
<gene>
    <name evidence="2" type="ORF">OLMES_4675</name>
</gene>
<keyword evidence="3" id="KW-1185">Reference proteome</keyword>
<name>A0A1Y0IEH5_9GAMM</name>
<evidence type="ECO:0000259" key="1">
    <source>
        <dbReference type="Pfam" id="PF07238"/>
    </source>
</evidence>
<evidence type="ECO:0000313" key="3">
    <source>
        <dbReference type="Proteomes" id="UP000196027"/>
    </source>
</evidence>
<dbReference type="GO" id="GO:0008168">
    <property type="term" value="F:methyltransferase activity"/>
    <property type="evidence" value="ECO:0007669"/>
    <property type="project" value="UniProtKB-KW"/>
</dbReference>
<accession>A0A1Y0IEH5</accession>
<dbReference type="GO" id="GO:0035438">
    <property type="term" value="F:cyclic-di-GMP binding"/>
    <property type="evidence" value="ECO:0007669"/>
    <property type="project" value="InterPro"/>
</dbReference>
<protein>
    <submittedName>
        <fullName evidence="2">Modification methylase HemK</fullName>
    </submittedName>
</protein>
<dbReference type="Proteomes" id="UP000196027">
    <property type="component" value="Chromosome"/>
</dbReference>
<dbReference type="InterPro" id="IPR009875">
    <property type="entry name" value="PilZ_domain"/>
</dbReference>
<keyword evidence="2" id="KW-0808">Transferase</keyword>
<dbReference type="GO" id="GO:0032259">
    <property type="term" value="P:methylation"/>
    <property type="evidence" value="ECO:0007669"/>
    <property type="project" value="UniProtKB-KW"/>
</dbReference>
<reference evidence="2 3" key="1">
    <citation type="submission" date="2017-05" db="EMBL/GenBank/DDBJ databases">
        <title>Genomic insights into alkan degradation activity of Oleiphilus messinensis.</title>
        <authorList>
            <person name="Kozyavkin S.A."/>
            <person name="Slesarev A.I."/>
            <person name="Golyshin P.N."/>
            <person name="Korzhenkov A."/>
            <person name="Golyshina O.N."/>
            <person name="Toshchakov S.V."/>
        </authorList>
    </citation>
    <scope>NUCLEOTIDE SEQUENCE [LARGE SCALE GENOMIC DNA]</scope>
    <source>
        <strain evidence="2 3">ME102</strain>
    </source>
</reference>
<keyword evidence="2" id="KW-0489">Methyltransferase</keyword>
<dbReference type="EMBL" id="CP021425">
    <property type="protein sequence ID" value="ARU58670.1"/>
    <property type="molecule type" value="Genomic_DNA"/>
</dbReference>
<dbReference type="AlphaFoldDB" id="A0A1Y0IEH5"/>
<proteinExistence type="predicted"/>
<dbReference type="Pfam" id="PF07238">
    <property type="entry name" value="PilZ"/>
    <property type="match status" value="1"/>
</dbReference>
<organism evidence="2 3">
    <name type="scientific">Oleiphilus messinensis</name>
    <dbReference type="NCBI Taxonomy" id="141451"/>
    <lineage>
        <taxon>Bacteria</taxon>
        <taxon>Pseudomonadati</taxon>
        <taxon>Pseudomonadota</taxon>
        <taxon>Gammaproteobacteria</taxon>
        <taxon>Oceanospirillales</taxon>
        <taxon>Oleiphilaceae</taxon>
        <taxon>Oleiphilus</taxon>
    </lineage>
</organism>
<feature type="domain" description="PilZ" evidence="1">
    <location>
        <begin position="103"/>
        <end position="175"/>
    </location>
</feature>
<sequence length="194" mass="21647">MTDQLDSGSAQERRRFFRVSDQVAIRYKIFAADDPKVFLDNVNTGASAVNLLENQIADALSKVRTTHPVLLEVLELFNQKINMMFINDGMSDVHAQPRELKEVSLSACGMAFTVPGCVSLGQKVALDMLLFPSYVNLLLQGLVVSSEPVEDGASLLRVDFTEVSEIHQELLVQHVIKRQSSELKARREAREKSD</sequence>
<evidence type="ECO:0000313" key="2">
    <source>
        <dbReference type="EMBL" id="ARU58670.1"/>
    </source>
</evidence>